<evidence type="ECO:0000256" key="7">
    <source>
        <dbReference type="ARBA" id="ARBA00023146"/>
    </source>
</evidence>
<proteinExistence type="inferred from homology"/>
<evidence type="ECO:0000313" key="14">
    <source>
        <dbReference type="Ensembl" id="ENSTGUP00000028430.1"/>
    </source>
</evidence>
<feature type="domain" description="Aminoacyl-transfer RNA synthetases class-II family profile" evidence="13">
    <location>
        <begin position="340"/>
        <end position="620"/>
    </location>
</feature>
<dbReference type="InterPro" id="IPR002317">
    <property type="entry name" value="Ser-tRNA-ligase_type_1"/>
</dbReference>
<evidence type="ECO:0000256" key="10">
    <source>
        <dbReference type="ARBA" id="ARBA00048823"/>
    </source>
</evidence>
<dbReference type="FunFam" id="3.30.930.10:FF:000047">
    <property type="entry name" value="serine--tRNA ligase, mitochondrial isoform X2"/>
    <property type="match status" value="1"/>
</dbReference>
<keyword evidence="4" id="KW-0547">Nucleotide-binding</keyword>
<dbReference type="Pfam" id="PF00587">
    <property type="entry name" value="tRNA-synt_2b"/>
    <property type="match status" value="1"/>
</dbReference>
<dbReference type="Gene3D" id="3.30.930.10">
    <property type="entry name" value="Bira Bifunctional Protein, Domain 2"/>
    <property type="match status" value="1"/>
</dbReference>
<dbReference type="GeneTree" id="ENSGT00940000153792"/>
<protein>
    <recommendedName>
        <fullName evidence="2">serine--tRNA ligase</fullName>
        <ecNumber evidence="2">6.1.1.11</ecNumber>
    </recommendedName>
    <alternativeName>
        <fullName evidence="8">Seryl-tRNA synthetase</fullName>
    </alternativeName>
</protein>
<evidence type="ECO:0000256" key="1">
    <source>
        <dbReference type="ARBA" id="ARBA00010728"/>
    </source>
</evidence>
<feature type="coiled-coil region" evidence="11">
    <location>
        <begin position="276"/>
        <end position="303"/>
    </location>
</feature>
<feature type="region of interest" description="Disordered" evidence="12">
    <location>
        <begin position="69"/>
        <end position="137"/>
    </location>
</feature>
<accession>A0A674H0V7</accession>
<keyword evidence="6" id="KW-0648">Protein biosynthesis</keyword>
<reference evidence="14" key="2">
    <citation type="submission" date="2025-09" db="UniProtKB">
        <authorList>
            <consortium name="Ensembl"/>
        </authorList>
    </citation>
    <scope>IDENTIFICATION</scope>
</reference>
<evidence type="ECO:0000256" key="6">
    <source>
        <dbReference type="ARBA" id="ARBA00022917"/>
    </source>
</evidence>
<evidence type="ECO:0000256" key="2">
    <source>
        <dbReference type="ARBA" id="ARBA00012840"/>
    </source>
</evidence>
<keyword evidence="7" id="KW-0030">Aminoacyl-tRNA synthetase</keyword>
<dbReference type="InterPro" id="IPR045864">
    <property type="entry name" value="aa-tRNA-synth_II/BPL/LPL"/>
</dbReference>
<feature type="compositionally biased region" description="Low complexity" evidence="12">
    <location>
        <begin position="160"/>
        <end position="183"/>
    </location>
</feature>
<feature type="region of interest" description="Disordered" evidence="12">
    <location>
        <begin position="160"/>
        <end position="188"/>
    </location>
</feature>
<evidence type="ECO:0000313" key="15">
    <source>
        <dbReference type="Proteomes" id="UP000007754"/>
    </source>
</evidence>
<dbReference type="AlphaFoldDB" id="A0A674H0V7"/>
<comment type="catalytic activity">
    <reaction evidence="10">
        <text>tRNA(Ser) + L-serine + ATP = L-seryl-tRNA(Ser) + AMP + diphosphate + H(+)</text>
        <dbReference type="Rhea" id="RHEA:12292"/>
        <dbReference type="Rhea" id="RHEA-COMP:9669"/>
        <dbReference type="Rhea" id="RHEA-COMP:9703"/>
        <dbReference type="ChEBI" id="CHEBI:15378"/>
        <dbReference type="ChEBI" id="CHEBI:30616"/>
        <dbReference type="ChEBI" id="CHEBI:33019"/>
        <dbReference type="ChEBI" id="CHEBI:33384"/>
        <dbReference type="ChEBI" id="CHEBI:78442"/>
        <dbReference type="ChEBI" id="CHEBI:78533"/>
        <dbReference type="ChEBI" id="CHEBI:456215"/>
        <dbReference type="EC" id="6.1.1.11"/>
    </reaction>
</comment>
<evidence type="ECO:0000256" key="3">
    <source>
        <dbReference type="ARBA" id="ARBA00022598"/>
    </source>
</evidence>
<evidence type="ECO:0000256" key="5">
    <source>
        <dbReference type="ARBA" id="ARBA00022840"/>
    </source>
</evidence>
<dbReference type="InterPro" id="IPR010978">
    <property type="entry name" value="tRNA-bd_arm"/>
</dbReference>
<dbReference type="NCBIfam" id="TIGR00414">
    <property type="entry name" value="serS"/>
    <property type="match status" value="1"/>
</dbReference>
<dbReference type="GO" id="GO:0005524">
    <property type="term" value="F:ATP binding"/>
    <property type="evidence" value="ECO:0007669"/>
    <property type="project" value="UniProtKB-KW"/>
</dbReference>
<dbReference type="Ensembl" id="ENSTGUT00000027069.1">
    <property type="protein sequence ID" value="ENSTGUP00000028430.1"/>
    <property type="gene ID" value="ENSTGUG00000022145.1"/>
</dbReference>
<dbReference type="PANTHER" id="PTHR11778">
    <property type="entry name" value="SERYL-TRNA SYNTHETASE"/>
    <property type="match status" value="1"/>
</dbReference>
<evidence type="ECO:0000256" key="12">
    <source>
        <dbReference type="SAM" id="MobiDB-lite"/>
    </source>
</evidence>
<evidence type="ECO:0000256" key="4">
    <source>
        <dbReference type="ARBA" id="ARBA00022741"/>
    </source>
</evidence>
<dbReference type="SUPFAM" id="SSF55681">
    <property type="entry name" value="Class II aaRS and biotin synthetases"/>
    <property type="match status" value="1"/>
</dbReference>
<dbReference type="InterPro" id="IPR042103">
    <property type="entry name" value="SerRS_1_N_sf"/>
</dbReference>
<dbReference type="PROSITE" id="PS50862">
    <property type="entry name" value="AA_TRNA_LIGASE_II"/>
    <property type="match status" value="1"/>
</dbReference>
<sequence>MVELGRVVVELGRVVVELGRVVVELGGLWWNWEGCGGTGGTRKGPLGSGRRPGAMGITWRGIWGLGGRSSGHRGGHRGHRGVTAGVTGVPLVPRGDHRGVTGGVTGVTKPAALRDGGRGGRGRGQSCGLAPASSCTSPVPKMAARRALLAAAAAAGGRRGAAGAAAGPGPAPGAGAAPGAAPGAGTGRSRLYEHAREGLSARPQLDVTALSERDLERRRGPLGGAALREIVRTWARLGKVRDGIARLEAEKGRVAQGVREIMASHDKAAAKTHPELAALRERGRSLREQLRVLEAEESDLEQRFYLGALQLPNRTHPAVPVGDQSQARLLEVVGEKPVFDFKPKGHLELGEGLDIIRQRRLSHVSGHRSYYLSGAGALLQHALVTFTLRKLLSKGFLPMTVPDLLRGAVFEGCGVQPSATPSQVYTIDPARFEDLCLAGTSEVGIAGYFMDHAVQLQDLPVRVVCSSTCYRTETDTGREPWGLYRVHQFTKVEMFGVTAAERGTESEELLDEFLGLQKEIFSELGLHYRVLDMPTEELGLPAYRKFDIEAWMPGRGKFGEISSASNCTDYQSRRLNIMYSGEGGQLSHAHTVNGTACAVPRLLIALLECNQLPDGRVRVPPVLQPLVGQEVLARPPAPLLRYIGPNQPGGGPPKMGEGA</sequence>
<keyword evidence="11" id="KW-0175">Coiled coil</keyword>
<dbReference type="InterPro" id="IPR033729">
    <property type="entry name" value="SerRS_core"/>
</dbReference>
<dbReference type="EC" id="6.1.1.11" evidence="2"/>
<keyword evidence="15" id="KW-1185">Reference proteome</keyword>
<dbReference type="CDD" id="cd00770">
    <property type="entry name" value="SerRS_core"/>
    <property type="match status" value="1"/>
</dbReference>
<comment type="catalytic activity">
    <reaction evidence="9">
        <text>tRNA(Sec) + L-serine + ATP = L-seryl-tRNA(Sec) + AMP + diphosphate + H(+)</text>
        <dbReference type="Rhea" id="RHEA:42580"/>
        <dbReference type="Rhea" id="RHEA-COMP:9742"/>
        <dbReference type="Rhea" id="RHEA-COMP:10128"/>
        <dbReference type="ChEBI" id="CHEBI:15378"/>
        <dbReference type="ChEBI" id="CHEBI:30616"/>
        <dbReference type="ChEBI" id="CHEBI:33019"/>
        <dbReference type="ChEBI" id="CHEBI:33384"/>
        <dbReference type="ChEBI" id="CHEBI:78442"/>
        <dbReference type="ChEBI" id="CHEBI:78533"/>
        <dbReference type="ChEBI" id="CHEBI:456215"/>
        <dbReference type="EC" id="6.1.1.11"/>
    </reaction>
</comment>
<evidence type="ECO:0000256" key="8">
    <source>
        <dbReference type="ARBA" id="ARBA00031113"/>
    </source>
</evidence>
<feature type="compositionally biased region" description="Basic residues" evidence="12">
    <location>
        <begin position="70"/>
        <end position="80"/>
    </location>
</feature>
<evidence type="ECO:0000256" key="11">
    <source>
        <dbReference type="SAM" id="Coils"/>
    </source>
</evidence>
<organism evidence="14 15">
    <name type="scientific">Taeniopygia guttata</name>
    <name type="common">Zebra finch</name>
    <name type="synonym">Poephila guttata</name>
    <dbReference type="NCBI Taxonomy" id="59729"/>
    <lineage>
        <taxon>Eukaryota</taxon>
        <taxon>Metazoa</taxon>
        <taxon>Chordata</taxon>
        <taxon>Craniata</taxon>
        <taxon>Vertebrata</taxon>
        <taxon>Euteleostomi</taxon>
        <taxon>Archelosauria</taxon>
        <taxon>Archosauria</taxon>
        <taxon>Dinosauria</taxon>
        <taxon>Saurischia</taxon>
        <taxon>Theropoda</taxon>
        <taxon>Coelurosauria</taxon>
        <taxon>Aves</taxon>
        <taxon>Neognathae</taxon>
        <taxon>Neoaves</taxon>
        <taxon>Telluraves</taxon>
        <taxon>Australaves</taxon>
        <taxon>Passeriformes</taxon>
        <taxon>Passeroidea</taxon>
        <taxon>Estrildidae</taxon>
        <taxon>Estrildinae</taxon>
        <taxon>Taeniopygia</taxon>
    </lineage>
</organism>
<keyword evidence="3" id="KW-0436">Ligase</keyword>
<keyword evidence="5" id="KW-0067">ATP-binding</keyword>
<dbReference type="Gene3D" id="1.10.287.40">
    <property type="entry name" value="Serine-tRNA synthetase, tRNA binding domain"/>
    <property type="match status" value="1"/>
</dbReference>
<dbReference type="SUPFAM" id="SSF46589">
    <property type="entry name" value="tRNA-binding arm"/>
    <property type="match status" value="1"/>
</dbReference>
<comment type="similarity">
    <text evidence="1">Belongs to the class-II aminoacyl-tRNA synthetase family. Type-1 seryl-tRNA synthetase subfamily.</text>
</comment>
<dbReference type="InParanoid" id="A0A674H0V7"/>
<evidence type="ECO:0000259" key="13">
    <source>
        <dbReference type="PROSITE" id="PS50862"/>
    </source>
</evidence>
<dbReference type="GO" id="GO:0004828">
    <property type="term" value="F:serine-tRNA ligase activity"/>
    <property type="evidence" value="ECO:0007669"/>
    <property type="project" value="UniProtKB-EC"/>
</dbReference>
<name>A0A674H0V7_TAEGU</name>
<dbReference type="InterPro" id="IPR006195">
    <property type="entry name" value="aa-tRNA-synth_II"/>
</dbReference>
<reference evidence="14" key="1">
    <citation type="submission" date="2025-08" db="UniProtKB">
        <authorList>
            <consortium name="Ensembl"/>
        </authorList>
    </citation>
    <scope>IDENTIFICATION</scope>
</reference>
<dbReference type="InterPro" id="IPR002314">
    <property type="entry name" value="aa-tRNA-synt_IIb"/>
</dbReference>
<dbReference type="Proteomes" id="UP000007754">
    <property type="component" value="Unplaced"/>
</dbReference>
<evidence type="ECO:0000256" key="9">
    <source>
        <dbReference type="ARBA" id="ARBA00047929"/>
    </source>
</evidence>
<dbReference type="GO" id="GO:0006434">
    <property type="term" value="P:seryl-tRNA aminoacylation"/>
    <property type="evidence" value="ECO:0007669"/>
    <property type="project" value="InterPro"/>
</dbReference>